<organism evidence="6">
    <name type="scientific">Echinostoma caproni</name>
    <dbReference type="NCBI Taxonomy" id="27848"/>
    <lineage>
        <taxon>Eukaryota</taxon>
        <taxon>Metazoa</taxon>
        <taxon>Spiralia</taxon>
        <taxon>Lophotrochozoa</taxon>
        <taxon>Platyhelminthes</taxon>
        <taxon>Trematoda</taxon>
        <taxon>Digenea</taxon>
        <taxon>Plagiorchiida</taxon>
        <taxon>Echinostomata</taxon>
        <taxon>Echinostomatoidea</taxon>
        <taxon>Echinostomatidae</taxon>
        <taxon>Echinostoma</taxon>
    </lineage>
</organism>
<feature type="domain" description="RRM" evidence="3">
    <location>
        <begin position="352"/>
        <end position="428"/>
    </location>
</feature>
<dbReference type="InterPro" id="IPR012677">
    <property type="entry name" value="Nucleotide-bd_a/b_plait_sf"/>
</dbReference>
<dbReference type="OrthoDB" id="296632at2759"/>
<evidence type="ECO:0000256" key="2">
    <source>
        <dbReference type="SAM" id="MobiDB-lite"/>
    </source>
</evidence>
<proteinExistence type="predicted"/>
<dbReference type="AlphaFoldDB" id="A0A183AKA2"/>
<dbReference type="Pfam" id="PF13893">
    <property type="entry name" value="RRM_5"/>
    <property type="match status" value="1"/>
</dbReference>
<dbReference type="PANTHER" id="PTHR15592">
    <property type="entry name" value="MATRIN 3/NUCLEAR PROTEIN 220-RELATED"/>
    <property type="match status" value="1"/>
</dbReference>
<evidence type="ECO:0000259" key="3">
    <source>
        <dbReference type="PROSITE" id="PS50102"/>
    </source>
</evidence>
<dbReference type="GO" id="GO:0003723">
    <property type="term" value="F:RNA binding"/>
    <property type="evidence" value="ECO:0007669"/>
    <property type="project" value="UniProtKB-UniRule"/>
</dbReference>
<keyword evidence="1" id="KW-0694">RNA-binding</keyword>
<dbReference type="Proteomes" id="UP000272942">
    <property type="component" value="Unassembled WGS sequence"/>
</dbReference>
<accession>A0A183AKA2</accession>
<feature type="domain" description="RRM" evidence="3">
    <location>
        <begin position="479"/>
        <end position="555"/>
    </location>
</feature>
<protein>
    <submittedName>
        <fullName evidence="6">RRM domain-containing protein</fullName>
    </submittedName>
</protein>
<dbReference type="SUPFAM" id="SSF54928">
    <property type="entry name" value="RNA-binding domain, RBD"/>
    <property type="match status" value="3"/>
</dbReference>
<evidence type="ECO:0000313" key="6">
    <source>
        <dbReference type="WBParaSite" id="ECPE_0000740301-mRNA-1"/>
    </source>
</evidence>
<dbReference type="SMART" id="SM00360">
    <property type="entry name" value="RRM"/>
    <property type="match status" value="3"/>
</dbReference>
<evidence type="ECO:0000313" key="5">
    <source>
        <dbReference type="Proteomes" id="UP000272942"/>
    </source>
</evidence>
<keyword evidence="5" id="KW-1185">Reference proteome</keyword>
<dbReference type="InterPro" id="IPR000504">
    <property type="entry name" value="RRM_dom"/>
</dbReference>
<reference evidence="4 5" key="2">
    <citation type="submission" date="2018-11" db="EMBL/GenBank/DDBJ databases">
        <authorList>
            <consortium name="Pathogen Informatics"/>
        </authorList>
    </citation>
    <scope>NUCLEOTIDE SEQUENCE [LARGE SCALE GENOMIC DNA]</scope>
    <source>
        <strain evidence="4 5">Egypt</strain>
    </source>
</reference>
<dbReference type="Gene3D" id="3.30.70.330">
    <property type="match status" value="3"/>
</dbReference>
<sequence length="559" mass="62606">MVVPMRAPEGALLEMVHLDSARDMLGYYSSVYPPRIRGKLPVRLSYSKYPVLNTIPPSQAITEAISLANQRHVDVVTPPHCVILAQVEHAPPSMHFGYRQFHQLFKDFGRILRIISFRSGPCQKALVEFDEPVSAVVAVMQADGTVFKPDDGPSDLRCTIRVELSRQSSLEIRQEDENCRDFTRESTPHRRMSEPVYASPGNGAFRPYRQMDHPNSMESMSPSWSNVNVLDLVTEDRLNNLDPNTLSELASRMVKPLLKAALIVGGQQSTFLKSQAEVLEHLCPQNVRPMLQRSQPTPLLSGFSSSSHSMSMLEEPSKTAQSSVVYVTNLNQEVRLVTYCTTLYRRGVGDISFIFTSSMHIWPKSPVDTSSYFRSGVYGDVQRIKLMHSRKDAALIQFTDATQAKRAVKYLDSVPLYGKVMRCSLSKNASVNIPPAGSKDPATGDEISAANNRVYTDSRLHRFRNASSRSLQNICPPSRVLYVSQLSDQVSEEDLIDVFSRISGHEPEVVKLVRIAKPMALVQMKNLEEAVAALVALDDYEIDDNTRIRVCFSKSPIRQ</sequence>
<dbReference type="PROSITE" id="PS50102">
    <property type="entry name" value="RRM"/>
    <property type="match status" value="2"/>
</dbReference>
<evidence type="ECO:0000256" key="1">
    <source>
        <dbReference type="PROSITE-ProRule" id="PRU00176"/>
    </source>
</evidence>
<feature type="compositionally biased region" description="Basic and acidic residues" evidence="2">
    <location>
        <begin position="175"/>
        <end position="193"/>
    </location>
</feature>
<evidence type="ECO:0000313" key="4">
    <source>
        <dbReference type="EMBL" id="VDP80968.1"/>
    </source>
</evidence>
<feature type="region of interest" description="Disordered" evidence="2">
    <location>
        <begin position="175"/>
        <end position="204"/>
    </location>
</feature>
<gene>
    <name evidence="4" type="ORF">ECPE_LOCUS7387</name>
</gene>
<dbReference type="EMBL" id="UZAN01044539">
    <property type="protein sequence ID" value="VDP80968.1"/>
    <property type="molecule type" value="Genomic_DNA"/>
</dbReference>
<name>A0A183AKA2_9TREM</name>
<reference evidence="6" key="1">
    <citation type="submission" date="2016-06" db="UniProtKB">
        <authorList>
            <consortium name="WormBaseParasite"/>
        </authorList>
    </citation>
    <scope>IDENTIFICATION</scope>
</reference>
<dbReference type="Pfam" id="PF00076">
    <property type="entry name" value="RRM_1"/>
    <property type="match status" value="1"/>
</dbReference>
<dbReference type="WBParaSite" id="ECPE_0000740301-mRNA-1">
    <property type="protein sequence ID" value="ECPE_0000740301-mRNA-1"/>
    <property type="gene ID" value="ECPE_0000740301"/>
</dbReference>
<dbReference type="InterPro" id="IPR035979">
    <property type="entry name" value="RBD_domain_sf"/>
</dbReference>